<comment type="caution">
    <text evidence="2">The sequence shown here is derived from an EMBL/GenBank/DDBJ whole genome shotgun (WGS) entry which is preliminary data.</text>
</comment>
<dbReference type="EMBL" id="CAJQZP010000963">
    <property type="protein sequence ID" value="CAG5003115.1"/>
    <property type="molecule type" value="Genomic_DNA"/>
</dbReference>
<dbReference type="Proteomes" id="UP000691718">
    <property type="component" value="Unassembled WGS sequence"/>
</dbReference>
<organism evidence="2 3">
    <name type="scientific">Parnassius apollo</name>
    <name type="common">Apollo butterfly</name>
    <name type="synonym">Papilio apollo</name>
    <dbReference type="NCBI Taxonomy" id="110799"/>
    <lineage>
        <taxon>Eukaryota</taxon>
        <taxon>Metazoa</taxon>
        <taxon>Ecdysozoa</taxon>
        <taxon>Arthropoda</taxon>
        <taxon>Hexapoda</taxon>
        <taxon>Insecta</taxon>
        <taxon>Pterygota</taxon>
        <taxon>Neoptera</taxon>
        <taxon>Endopterygota</taxon>
        <taxon>Lepidoptera</taxon>
        <taxon>Glossata</taxon>
        <taxon>Ditrysia</taxon>
        <taxon>Papilionoidea</taxon>
        <taxon>Papilionidae</taxon>
        <taxon>Parnassiinae</taxon>
        <taxon>Parnassini</taxon>
        <taxon>Parnassius</taxon>
        <taxon>Parnassius</taxon>
    </lineage>
</organism>
<proteinExistence type="predicted"/>
<evidence type="ECO:0000313" key="3">
    <source>
        <dbReference type="Proteomes" id="UP000691718"/>
    </source>
</evidence>
<evidence type="ECO:0000313" key="2">
    <source>
        <dbReference type="EMBL" id="CAG5003115.1"/>
    </source>
</evidence>
<gene>
    <name evidence="2" type="ORF">PAPOLLO_LOCUS14168</name>
</gene>
<feature type="compositionally biased region" description="Basic and acidic residues" evidence="1">
    <location>
        <begin position="17"/>
        <end position="30"/>
    </location>
</feature>
<keyword evidence="3" id="KW-1185">Reference proteome</keyword>
<protein>
    <submittedName>
        <fullName evidence="2">(apollo) hypothetical protein</fullName>
    </submittedName>
</protein>
<name>A0A8S3X548_PARAO</name>
<accession>A0A8S3X548</accession>
<reference evidence="2" key="1">
    <citation type="submission" date="2021-04" db="EMBL/GenBank/DDBJ databases">
        <authorList>
            <person name="Tunstrom K."/>
        </authorList>
    </citation>
    <scope>NUCLEOTIDE SEQUENCE</scope>
</reference>
<dbReference type="OrthoDB" id="10057959at2759"/>
<sequence length="95" mass="10791">MLEKATADSSESSTEQETDHCSEHELHSETEQEGNDSVDVSSNSRQEEAAVKESEYECWNILVTPDMLQEMLIQRQRDYANGADNARATGFSLWY</sequence>
<evidence type="ECO:0000256" key="1">
    <source>
        <dbReference type="SAM" id="MobiDB-lite"/>
    </source>
</evidence>
<dbReference type="AlphaFoldDB" id="A0A8S3X548"/>
<feature type="region of interest" description="Disordered" evidence="1">
    <location>
        <begin position="1"/>
        <end position="53"/>
    </location>
</feature>